<evidence type="ECO:0000256" key="3">
    <source>
        <dbReference type="ARBA" id="ARBA00022475"/>
    </source>
</evidence>
<evidence type="ECO:0000313" key="9">
    <source>
        <dbReference type="Proteomes" id="UP000316968"/>
    </source>
</evidence>
<evidence type="ECO:0000313" key="8">
    <source>
        <dbReference type="EMBL" id="QDH22958.1"/>
    </source>
</evidence>
<accession>A0A4Y6V2D0</accession>
<feature type="transmembrane region" description="Helical" evidence="7">
    <location>
        <begin position="80"/>
        <end position="106"/>
    </location>
</feature>
<feature type="transmembrane region" description="Helical" evidence="7">
    <location>
        <begin position="423"/>
        <end position="444"/>
    </location>
</feature>
<feature type="transmembrane region" description="Helical" evidence="7">
    <location>
        <begin position="450"/>
        <end position="469"/>
    </location>
</feature>
<dbReference type="NCBIfam" id="NF007773">
    <property type="entry name" value="PRK10459.1"/>
    <property type="match status" value="1"/>
</dbReference>
<feature type="transmembrane region" description="Helical" evidence="7">
    <location>
        <begin position="148"/>
        <end position="174"/>
    </location>
</feature>
<dbReference type="KEGG" id="saca:FFV09_20135"/>
<feature type="transmembrane region" description="Helical" evidence="7">
    <location>
        <begin position="381"/>
        <end position="402"/>
    </location>
</feature>
<gene>
    <name evidence="8" type="ORF">FFV09_20135</name>
</gene>
<evidence type="ECO:0000256" key="6">
    <source>
        <dbReference type="ARBA" id="ARBA00023136"/>
    </source>
</evidence>
<dbReference type="OrthoDB" id="9770347at2"/>
<keyword evidence="5 7" id="KW-1133">Transmembrane helix</keyword>
<feature type="transmembrane region" description="Helical" evidence="7">
    <location>
        <begin position="12"/>
        <end position="32"/>
    </location>
</feature>
<dbReference type="AlphaFoldDB" id="A0A4Y6V2D0"/>
<keyword evidence="6 7" id="KW-0472">Membrane</keyword>
<keyword evidence="9" id="KW-1185">Reference proteome</keyword>
<dbReference type="Pfam" id="PF13440">
    <property type="entry name" value="Polysacc_synt_3"/>
    <property type="match status" value="1"/>
</dbReference>
<sequence length="488" mass="53825">MSSLKKKGIKAAKWSSVATIVTIVIQLLQLVALSRILSPVDYGLMSMTMVVVAAAVNLTDVGISNAIIHRQDVSRNHLSSLYILNLATGAFIAGVIYFSAPLVVWFYQEPELLNPVRWMALLCLLPAFGQQFEVLFRKELKFDNIAKIQIVSYFVGFVLAVGGALAGMGVYALVLSNLGNALVKSALLVMQGWKKWTPALHFAKKDLKGYLSFGVYQMSSNVIQSIMSNIDYILIGRIYGTQTLGYYSFAFQLCTMPVLKLTPLINTVSLPIYAKMQDNIERLRSGYIKTIALVSYLNAPIYLGLLVTAPMLVPFIFGEKWEPSVMLIQVLAIAMLLRSLIVPIQPLLQAKGRTDMYFRYTLMGMCVQVPGLAIGTYAGGIMGTCIAYVVIQLILMVIQYHYAMRRMIGPCLGDYVRSMAPGLAYGLIMVGGVVLLNVLSVAVFSQQANFIIQVALGALIYGAVLFLFNKELFQNLKNRLISKTKLAK</sequence>
<comment type="subcellular location">
    <subcellularLocation>
        <location evidence="1">Cell membrane</location>
        <topology evidence="1">Multi-pass membrane protein</topology>
    </subcellularLocation>
</comment>
<dbReference type="RefSeq" id="WP_141449496.1">
    <property type="nucleotide sequence ID" value="NZ_CP041217.1"/>
</dbReference>
<dbReference type="InterPro" id="IPR050833">
    <property type="entry name" value="Poly_Biosynth_Transport"/>
</dbReference>
<dbReference type="EMBL" id="CP041217">
    <property type="protein sequence ID" value="QDH22958.1"/>
    <property type="molecule type" value="Genomic_DNA"/>
</dbReference>
<dbReference type="PANTHER" id="PTHR30250:SF10">
    <property type="entry name" value="LIPOPOLYSACCHARIDE BIOSYNTHESIS PROTEIN WZXC"/>
    <property type="match status" value="1"/>
</dbReference>
<organism evidence="8 9">
    <name type="scientific">Saccharibacillus brassicae</name>
    <dbReference type="NCBI Taxonomy" id="2583377"/>
    <lineage>
        <taxon>Bacteria</taxon>
        <taxon>Bacillati</taxon>
        <taxon>Bacillota</taxon>
        <taxon>Bacilli</taxon>
        <taxon>Bacillales</taxon>
        <taxon>Paenibacillaceae</taxon>
        <taxon>Saccharibacillus</taxon>
    </lineage>
</organism>
<evidence type="ECO:0000256" key="2">
    <source>
        <dbReference type="ARBA" id="ARBA00007430"/>
    </source>
</evidence>
<evidence type="ECO:0000256" key="7">
    <source>
        <dbReference type="SAM" id="Phobius"/>
    </source>
</evidence>
<evidence type="ECO:0000256" key="1">
    <source>
        <dbReference type="ARBA" id="ARBA00004651"/>
    </source>
</evidence>
<dbReference type="Proteomes" id="UP000316968">
    <property type="component" value="Chromosome"/>
</dbReference>
<reference evidence="8 9" key="1">
    <citation type="submission" date="2019-06" db="EMBL/GenBank/DDBJ databases">
        <title>Saccharibacillus brassicae sp. nov., an endophytic bacterium isolated from Chinese cabbage seeds (Brassica pekinensis).</title>
        <authorList>
            <person name="Jiang L."/>
            <person name="Lee J."/>
            <person name="Kim S.W."/>
        </authorList>
    </citation>
    <scope>NUCLEOTIDE SEQUENCE [LARGE SCALE GENOMIC DNA]</scope>
    <source>
        <strain evidence="9">KCTC 43072 / ATSA2</strain>
    </source>
</reference>
<feature type="transmembrane region" description="Helical" evidence="7">
    <location>
        <begin position="249"/>
        <end position="273"/>
    </location>
</feature>
<proteinExistence type="inferred from homology"/>
<dbReference type="PANTHER" id="PTHR30250">
    <property type="entry name" value="PST FAMILY PREDICTED COLANIC ACID TRANSPORTER"/>
    <property type="match status" value="1"/>
</dbReference>
<keyword evidence="3" id="KW-1003">Cell membrane</keyword>
<dbReference type="GO" id="GO:0005886">
    <property type="term" value="C:plasma membrane"/>
    <property type="evidence" value="ECO:0007669"/>
    <property type="project" value="UniProtKB-SubCell"/>
</dbReference>
<feature type="transmembrane region" description="Helical" evidence="7">
    <location>
        <begin position="44"/>
        <end position="68"/>
    </location>
</feature>
<feature type="transmembrane region" description="Helical" evidence="7">
    <location>
        <begin position="356"/>
        <end position="375"/>
    </location>
</feature>
<feature type="transmembrane region" description="Helical" evidence="7">
    <location>
        <begin position="293"/>
        <end position="317"/>
    </location>
</feature>
<protein>
    <submittedName>
        <fullName evidence="8">MOP flippase family protein</fullName>
    </submittedName>
</protein>
<evidence type="ECO:0000256" key="4">
    <source>
        <dbReference type="ARBA" id="ARBA00022692"/>
    </source>
</evidence>
<keyword evidence="4 7" id="KW-0812">Transmembrane</keyword>
<feature type="transmembrane region" description="Helical" evidence="7">
    <location>
        <begin position="323"/>
        <end position="344"/>
    </location>
</feature>
<evidence type="ECO:0000256" key="5">
    <source>
        <dbReference type="ARBA" id="ARBA00022989"/>
    </source>
</evidence>
<dbReference type="CDD" id="cd13127">
    <property type="entry name" value="MATE_tuaB_like"/>
    <property type="match status" value="1"/>
</dbReference>
<name>A0A4Y6V2D0_SACBS</name>
<feature type="transmembrane region" description="Helical" evidence="7">
    <location>
        <begin position="118"/>
        <end position="136"/>
    </location>
</feature>
<comment type="similarity">
    <text evidence="2">Belongs to the polysaccharide synthase family.</text>
</comment>